<proteinExistence type="predicted"/>
<gene>
    <name evidence="1" type="ORF">KSW82_07010</name>
    <name evidence="2" type="ORF">NNC64_01230</name>
</gene>
<sequence length="169" mass="18924">MKEHKYLLLGLSLFFFNICFVSCRNQKAESVVQSDSVGEEESMNSNVLEIIRSQEYVYGGVRMAIDTSFSVLDTKAFPFNDSLSVVTGVQDEIGPTYSFIVNTETKQAILLPSNRGCLGFTSEEGLPICLSFRHYANGDPGRFSVVTVYDERGKLVKEMSLEGYEEEIK</sequence>
<organism evidence="2 3">
    <name type="scientific">Segatella copri</name>
    <dbReference type="NCBI Taxonomy" id="165179"/>
    <lineage>
        <taxon>Bacteria</taxon>
        <taxon>Pseudomonadati</taxon>
        <taxon>Bacteroidota</taxon>
        <taxon>Bacteroidia</taxon>
        <taxon>Bacteroidales</taxon>
        <taxon>Prevotellaceae</taxon>
        <taxon>Segatella</taxon>
    </lineage>
</organism>
<evidence type="ECO:0000313" key="2">
    <source>
        <dbReference type="EMBL" id="MCP9563199.1"/>
    </source>
</evidence>
<protein>
    <submittedName>
        <fullName evidence="2">Uncharacterized protein</fullName>
    </submittedName>
</protein>
<evidence type="ECO:0000313" key="3">
    <source>
        <dbReference type="Proteomes" id="UP001205531"/>
    </source>
</evidence>
<comment type="caution">
    <text evidence="2">The sequence shown here is derived from an EMBL/GenBank/DDBJ whole genome shotgun (WGS) entry which is preliminary data.</text>
</comment>
<dbReference type="EMBL" id="JANDWZ010000001">
    <property type="protein sequence ID" value="MCP9563199.1"/>
    <property type="molecule type" value="Genomic_DNA"/>
</dbReference>
<reference evidence="2" key="2">
    <citation type="submission" date="2022-07" db="EMBL/GenBank/DDBJ databases">
        <title>Prevotella copri.</title>
        <authorList>
            <person name="Yang C."/>
        </authorList>
    </citation>
    <scope>NUCLEOTIDE SEQUENCE</scope>
    <source>
        <strain evidence="2">HF2107</strain>
    </source>
</reference>
<dbReference type="AlphaFoldDB" id="A0AAP2I462"/>
<dbReference type="RefSeq" id="WP_217743789.1">
    <property type="nucleotide sequence ID" value="NZ_JAHOEI010000019.1"/>
</dbReference>
<name>A0AAP2I462_9BACT</name>
<dbReference type="Proteomes" id="UP001205531">
    <property type="component" value="Unassembled WGS sequence"/>
</dbReference>
<reference evidence="1" key="1">
    <citation type="submission" date="2021-06" db="EMBL/GenBank/DDBJ databases">
        <title>Collection of gut derived symbiotic bacterial strains cultured from healthy donors.</title>
        <authorList>
            <person name="Lin H."/>
            <person name="Littmann E."/>
            <person name="Pamer E.G."/>
        </authorList>
    </citation>
    <scope>NUCLEOTIDE SEQUENCE</scope>
    <source>
        <strain evidence="1">MSK.21.74</strain>
    </source>
</reference>
<dbReference type="EMBL" id="JAHOEI010000019">
    <property type="protein sequence ID" value="MBV3387487.1"/>
    <property type="molecule type" value="Genomic_DNA"/>
</dbReference>
<dbReference type="Proteomes" id="UP001196765">
    <property type="component" value="Unassembled WGS sequence"/>
</dbReference>
<accession>A0AAP2I462</accession>
<evidence type="ECO:0000313" key="1">
    <source>
        <dbReference type="EMBL" id="MBV3387487.1"/>
    </source>
</evidence>